<name>A0A1S3YL37_TOBAC</name>
<reference evidence="2" key="1">
    <citation type="journal article" date="2014" name="Nat. Commun.">
        <title>The tobacco genome sequence and its comparison with those of tomato and potato.</title>
        <authorList>
            <person name="Sierro N."/>
            <person name="Battey J.N."/>
            <person name="Ouadi S."/>
            <person name="Bakaher N."/>
            <person name="Bovet L."/>
            <person name="Willig A."/>
            <person name="Goepfert S."/>
            <person name="Peitsch M.C."/>
            <person name="Ivanov N.V."/>
        </authorList>
    </citation>
    <scope>NUCLEOTIDE SEQUENCE [LARGE SCALE GENOMIC DNA]</scope>
</reference>
<dbReference type="PANTHER" id="PTHR10775">
    <property type="entry name" value="OS08G0208400 PROTEIN"/>
    <property type="match status" value="1"/>
</dbReference>
<organism evidence="2 3">
    <name type="scientific">Nicotiana tabacum</name>
    <name type="common">Common tobacco</name>
    <dbReference type="NCBI Taxonomy" id="4097"/>
    <lineage>
        <taxon>Eukaryota</taxon>
        <taxon>Viridiplantae</taxon>
        <taxon>Streptophyta</taxon>
        <taxon>Embryophyta</taxon>
        <taxon>Tracheophyta</taxon>
        <taxon>Spermatophyta</taxon>
        <taxon>Magnoliopsida</taxon>
        <taxon>eudicotyledons</taxon>
        <taxon>Gunneridae</taxon>
        <taxon>Pentapetalae</taxon>
        <taxon>asterids</taxon>
        <taxon>lamiids</taxon>
        <taxon>Solanales</taxon>
        <taxon>Solanaceae</taxon>
        <taxon>Nicotianoideae</taxon>
        <taxon>Nicotianeae</taxon>
        <taxon>Nicotiana</taxon>
    </lineage>
</organism>
<keyword evidence="2" id="KW-1185">Reference proteome</keyword>
<dbReference type="OMA" id="NCDERET"/>
<dbReference type="PaxDb" id="4097-A0A1S3YL37"/>
<dbReference type="InterPro" id="IPR004242">
    <property type="entry name" value="Transposase_21"/>
</dbReference>
<dbReference type="PANTHER" id="PTHR10775:SF190">
    <property type="entry name" value="TNP2-LIKE TRANSPOSON PROTEIN"/>
    <property type="match status" value="1"/>
</dbReference>
<dbReference type="AlphaFoldDB" id="A0A1S3YL37"/>
<evidence type="ECO:0000313" key="2">
    <source>
        <dbReference type="Proteomes" id="UP000790787"/>
    </source>
</evidence>
<dbReference type="Pfam" id="PF13960">
    <property type="entry name" value="DUF4218"/>
    <property type="match status" value="1"/>
</dbReference>
<gene>
    <name evidence="3" type="primary">LOC107777332</name>
</gene>
<dbReference type="OrthoDB" id="1719458at2759"/>
<accession>A0A1S3YL37</accession>
<dbReference type="GeneID" id="107777332"/>
<dbReference type="KEGG" id="nta:107777332"/>
<reference evidence="3" key="2">
    <citation type="submission" date="2025-08" db="UniProtKB">
        <authorList>
            <consortium name="RefSeq"/>
        </authorList>
    </citation>
    <scope>IDENTIFICATION</scope>
</reference>
<dbReference type="Pfam" id="PF02992">
    <property type="entry name" value="Transposase_21"/>
    <property type="match status" value="1"/>
</dbReference>
<proteinExistence type="predicted"/>
<dbReference type="Proteomes" id="UP000790787">
    <property type="component" value="Chromosome 1"/>
</dbReference>
<evidence type="ECO:0000259" key="1">
    <source>
        <dbReference type="Pfam" id="PF13960"/>
    </source>
</evidence>
<protein>
    <recommendedName>
        <fullName evidence="1">DUF4218 domain-containing protein</fullName>
    </recommendedName>
</protein>
<sequence>MVKDLGLDYEKIDACPNDCMLIRNEHKADEYGHVCGASRYIKYPKADSEVECSKKAHRVSAKTLRHFPLIPKLKRLFMCSKTAETLRWHDVERSKDGKLRHPADAQAWKDFDSFHLNFARDSRNLRLGLASDGFNPFRTMRISHSTWLVILMVYNLPPWMCMKPEYCMLSLLIPRPRSPVNDIDIYLQPLIEKLNVLWESGVETYDASRNQTFQMRAALLWTISDFPAYAMLSGWSSKGKLACPYCNYGTNSRYLKHSRKMCYMDHHVFLPMDHPWRSNKRSFNGKTEFKPPPPLLKGTDVLNDLQIINNVFGKKRKRTNDGPWKKKSIFFELPYLQHNSLCHNLDVMHIEKNIVDNVIGTLLDIPGKTKDHVNARYNLKEMGIRKNLQPKDTKDGKRTKHAKACFSMANGEKSVFCGVLKTTKLPDGSASNISRCVQLDERKLSGYKTHDAHFMLHYLLPIPIKSIFPGHVAIPLIRLSSFFRRLSQNVITLEDLNCLEIDIRETLNQLERFFPPTFFDIMIHLPIHLANEVRLGGLVQNRWMYPPERYMCTLKSYVRNKNHPEGSIAEAYLVEECLTLCSRYLHGGVQTRFNRRPRNNDECGYDTQTFSLFPKRCFPLGAKKSDPIVLDGKSLCQAHAYVLNNCDEVQEYIREHEVEVNNHRRGSRWSKAKNHSQNFSQWFETRVLHEDVSDLIKHLSIGPNSIAKRYYGYLINGYRFHTRQRDAKRKTQNSGVTLDALTTSFASSKDKNLVDENLTYYGRIIDIVELDYYGHFKVLLFKCDWYEVEEDIYGLTYVYFNKKYYQRRKEFEGKRHVRIFMQEVLKKERR</sequence>
<dbReference type="InterPro" id="IPR025452">
    <property type="entry name" value="DUF4218"/>
</dbReference>
<evidence type="ECO:0000313" key="3">
    <source>
        <dbReference type="RefSeq" id="XP_016452815.1"/>
    </source>
</evidence>
<dbReference type="RefSeq" id="XP_016452815.1">
    <property type="nucleotide sequence ID" value="XM_016597329.1"/>
</dbReference>